<gene>
    <name evidence="1" type="ORF">CEXT_628321</name>
</gene>
<evidence type="ECO:0000313" key="1">
    <source>
        <dbReference type="EMBL" id="GIY76783.1"/>
    </source>
</evidence>
<dbReference type="EMBL" id="BPLR01015533">
    <property type="protein sequence ID" value="GIY76783.1"/>
    <property type="molecule type" value="Genomic_DNA"/>
</dbReference>
<name>A0AAV4W3I4_CAEEX</name>
<organism evidence="1 2">
    <name type="scientific">Caerostris extrusa</name>
    <name type="common">Bark spider</name>
    <name type="synonym">Caerostris bankana</name>
    <dbReference type="NCBI Taxonomy" id="172846"/>
    <lineage>
        <taxon>Eukaryota</taxon>
        <taxon>Metazoa</taxon>
        <taxon>Ecdysozoa</taxon>
        <taxon>Arthropoda</taxon>
        <taxon>Chelicerata</taxon>
        <taxon>Arachnida</taxon>
        <taxon>Araneae</taxon>
        <taxon>Araneomorphae</taxon>
        <taxon>Entelegynae</taxon>
        <taxon>Araneoidea</taxon>
        <taxon>Araneidae</taxon>
        <taxon>Caerostris</taxon>
    </lineage>
</organism>
<dbReference type="Proteomes" id="UP001054945">
    <property type="component" value="Unassembled WGS sequence"/>
</dbReference>
<evidence type="ECO:0000313" key="2">
    <source>
        <dbReference type="Proteomes" id="UP001054945"/>
    </source>
</evidence>
<comment type="caution">
    <text evidence="1">The sequence shown here is derived from an EMBL/GenBank/DDBJ whole genome shotgun (WGS) entry which is preliminary data.</text>
</comment>
<sequence>MPILEDYDWHVIEVRKKDIVVIGLFNSSGQSSGTKNRLRCQLESERVNGEFVIETPPPGRVSRSSEKFYSRNYSGSSSHLSLVVVEDAPEWGCEGIGLESVVGDLINYFQMECGK</sequence>
<proteinExistence type="predicted"/>
<accession>A0AAV4W3I4</accession>
<keyword evidence="2" id="KW-1185">Reference proteome</keyword>
<protein>
    <submittedName>
        <fullName evidence="1">Uncharacterized protein</fullName>
    </submittedName>
</protein>
<dbReference type="AlphaFoldDB" id="A0AAV4W3I4"/>
<reference evidence="1 2" key="1">
    <citation type="submission" date="2021-06" db="EMBL/GenBank/DDBJ databases">
        <title>Caerostris extrusa draft genome.</title>
        <authorList>
            <person name="Kono N."/>
            <person name="Arakawa K."/>
        </authorList>
    </citation>
    <scope>NUCLEOTIDE SEQUENCE [LARGE SCALE GENOMIC DNA]</scope>
</reference>